<dbReference type="PROSITE" id="PS51318">
    <property type="entry name" value="TAT"/>
    <property type="match status" value="1"/>
</dbReference>
<dbReference type="InterPro" id="IPR027372">
    <property type="entry name" value="Phytase-like_dom"/>
</dbReference>
<evidence type="ECO:0000256" key="3">
    <source>
        <dbReference type="SAM" id="SignalP"/>
    </source>
</evidence>
<dbReference type="Pfam" id="PF00932">
    <property type="entry name" value="LTD"/>
    <property type="match status" value="1"/>
</dbReference>
<reference evidence="5" key="1">
    <citation type="submission" date="2024-04" db="EMBL/GenBank/DDBJ databases">
        <authorList>
            <person name="Roder T."/>
            <person name="Oberhansli S."/>
            <person name="Kreuzer M."/>
        </authorList>
    </citation>
    <scope>NUCLEOTIDE SEQUENCE</scope>
    <source>
        <strain evidence="5">LWS13-1.2</strain>
    </source>
</reference>
<dbReference type="InterPro" id="IPR001322">
    <property type="entry name" value="Lamin_tail_dom"/>
</dbReference>
<organism evidence="5">
    <name type="scientific">Microbacterium sp. LWS13-1.2</name>
    <dbReference type="NCBI Taxonomy" id="3135264"/>
    <lineage>
        <taxon>Bacteria</taxon>
        <taxon>Bacillati</taxon>
        <taxon>Actinomycetota</taxon>
        <taxon>Actinomycetes</taxon>
        <taxon>Micrococcales</taxon>
        <taxon>Microbacteriaceae</taxon>
        <taxon>Microbacterium</taxon>
    </lineage>
</organism>
<evidence type="ECO:0000256" key="1">
    <source>
        <dbReference type="SAM" id="MobiDB-lite"/>
    </source>
</evidence>
<feature type="domain" description="LTD" evidence="4">
    <location>
        <begin position="54"/>
        <end position="152"/>
    </location>
</feature>
<feature type="transmembrane region" description="Helical" evidence="2">
    <location>
        <begin position="925"/>
        <end position="947"/>
    </location>
</feature>
<accession>A0AAU6SC14</accession>
<sequence>MRSHPSSHARVRALVAVAAVASLAAVPVVVAPAAFAVEPPAIVSEIEAAVVGLEPTSAGAAIVINEVNSDPGDWIELTNIGSDAVDLSGWLLADNARLTDATHLQSIAAGTTLQSGGFLKLDYTAAGLGKGDETNLYLPDATTLVDTTTWPAGTHATSWGRCADGTGDFQATTPTPGAANVCGTTTPPPAPALDPNWDDIEINEIASLNDDDTGNPGFGDAVELVNTGTHDVTIEGWYQTDSGAATGASPLTLADLTTWDGDSLEPAGSWIIPAGGYVAFSSKKGLSGEGDAVKIYGPGADAATRQLVDEQAYGDGDAGVSDTYDSDARAFAACPDASDEFWRVTENSFGQDNTSSCATKSRRLDTPVVLNEVSNVGGKAELLNTGSGSVDISGWELRDAQDAVVHTVPAGTVLAAGAFYVADDIAGLDSADALTIRRAEDGASVIAHTWYEDGIASYSRCDLFGTVSYVETPTATWGAANACPGLSTETWPGAATVSVVDAVDAFTDLDANDEGDVSGAAFDPSDPSILWVVMNKGRLFKMHAVNGVYESFPEWVGGIPLRFADGGGELDSEGITVAPDGAVYITSERDNGRAKDTSSNKIARFDVSAVMATTTELVATREWDVNEFVTTGTNLGLEGITYVPDAFLVASGFEVDGTAYAASDYVTPGLFVTAVEATGALHFFSLAAGAAPVEVKVESSGFPWSMDVAYDADRGALWALCDDGCGGVYNLLDVVDGDFEVAHSYARPAGMPNLNNEGMAVAPASTCADGFQEVVWADDGDTDGHSLRAGTLPCPSTDEPGGPGEPTPTPTPGAPATPGPAPDGQLTDATRGSVDAPATAAAGQTVTLFVGTQYAGDTVSVWLHSTPISLGAHVVSAAGTVTVTLPAGVAPGEHRLVVLDADGNVIGWTEVTVTGSLAATGADGAGLAATAGLAAALIGAGVLTVVLRRRRAHA</sequence>
<feature type="signal peptide" evidence="3">
    <location>
        <begin position="1"/>
        <end position="36"/>
    </location>
</feature>
<evidence type="ECO:0000259" key="4">
    <source>
        <dbReference type="PROSITE" id="PS51841"/>
    </source>
</evidence>
<dbReference type="InterPro" id="IPR036415">
    <property type="entry name" value="Lamin_tail_dom_sf"/>
</dbReference>
<evidence type="ECO:0000256" key="2">
    <source>
        <dbReference type="SAM" id="Phobius"/>
    </source>
</evidence>
<dbReference type="InterPro" id="IPR006311">
    <property type="entry name" value="TAT_signal"/>
</dbReference>
<proteinExistence type="predicted"/>
<dbReference type="PROSITE" id="PS51841">
    <property type="entry name" value="LTD"/>
    <property type="match status" value="1"/>
</dbReference>
<dbReference type="AlphaFoldDB" id="A0AAU6SC14"/>
<evidence type="ECO:0000313" key="5">
    <source>
        <dbReference type="EMBL" id="WZO34414.1"/>
    </source>
</evidence>
<name>A0AAU6SC14_9MICO</name>
<dbReference type="EMBL" id="CP151632">
    <property type="protein sequence ID" value="WZO34414.1"/>
    <property type="molecule type" value="Genomic_DNA"/>
</dbReference>
<dbReference type="Gene3D" id="2.60.40.1260">
    <property type="entry name" value="Lamin Tail domain"/>
    <property type="match status" value="2"/>
</dbReference>
<keyword evidence="2" id="KW-0812">Transmembrane</keyword>
<keyword evidence="2" id="KW-1133">Transmembrane helix</keyword>
<feature type="region of interest" description="Disordered" evidence="1">
    <location>
        <begin position="778"/>
        <end position="838"/>
    </location>
</feature>
<keyword evidence="2" id="KW-0472">Membrane</keyword>
<dbReference type="RefSeq" id="WP_349425302.1">
    <property type="nucleotide sequence ID" value="NZ_CP151632.1"/>
</dbReference>
<dbReference type="SUPFAM" id="SSF74853">
    <property type="entry name" value="Lamin A/C globular tail domain"/>
    <property type="match status" value="2"/>
</dbReference>
<keyword evidence="3" id="KW-0732">Signal</keyword>
<dbReference type="Pfam" id="PF13449">
    <property type="entry name" value="Phytase-like"/>
    <property type="match status" value="1"/>
</dbReference>
<gene>
    <name evidence="5" type="ORF">MRBLWS13_002074</name>
</gene>
<protein>
    <submittedName>
        <fullName evidence="5">Lamin tail domain-containing protein</fullName>
    </submittedName>
</protein>
<feature type="chain" id="PRO_5043772558" evidence="3">
    <location>
        <begin position="37"/>
        <end position="954"/>
    </location>
</feature>
<feature type="compositionally biased region" description="Pro residues" evidence="1">
    <location>
        <begin position="803"/>
        <end position="821"/>
    </location>
</feature>
<dbReference type="SUPFAM" id="SSF101898">
    <property type="entry name" value="NHL repeat"/>
    <property type="match status" value="1"/>
</dbReference>